<dbReference type="RefSeq" id="WP_100348591.1">
    <property type="nucleotide sequence ID" value="NZ_PGTZ01000006.1"/>
</dbReference>
<reference evidence="2 3" key="1">
    <citation type="submission" date="2017-11" db="EMBL/GenBank/DDBJ databases">
        <title>Genomic Encyclopedia of Archaeal and Bacterial Type Strains, Phase II (KMG-II): From Individual Species to Whole Genera.</title>
        <authorList>
            <person name="Goeker M."/>
        </authorList>
    </citation>
    <scope>NUCLEOTIDE SEQUENCE [LARGE SCALE GENOMIC DNA]</scope>
    <source>
        <strain evidence="2 3">DSM 22413</strain>
    </source>
</reference>
<gene>
    <name evidence="2" type="ORF">CLV34_0427</name>
</gene>
<sequence length="75" mass="7955">MSTLPGDDSLRDAGLEPVGTDAVVHAAQEPSPDADVLDEADYQPSPGLPDPDREADDADVVEQADEVRLEDPDEL</sequence>
<dbReference type="AlphaFoldDB" id="A0A2M8WUI2"/>
<feature type="compositionally biased region" description="Acidic residues" evidence="1">
    <location>
        <begin position="53"/>
        <end position="64"/>
    </location>
</feature>
<evidence type="ECO:0000256" key="1">
    <source>
        <dbReference type="SAM" id="MobiDB-lite"/>
    </source>
</evidence>
<accession>A0A2M8WUI2</accession>
<organism evidence="2 3">
    <name type="scientific">Luteimicrobium subarcticum</name>
    <dbReference type="NCBI Taxonomy" id="620910"/>
    <lineage>
        <taxon>Bacteria</taxon>
        <taxon>Bacillati</taxon>
        <taxon>Actinomycetota</taxon>
        <taxon>Actinomycetes</taxon>
        <taxon>Micrococcales</taxon>
        <taxon>Luteimicrobium</taxon>
    </lineage>
</organism>
<comment type="caution">
    <text evidence="2">The sequence shown here is derived from an EMBL/GenBank/DDBJ whole genome shotgun (WGS) entry which is preliminary data.</text>
</comment>
<feature type="region of interest" description="Disordered" evidence="1">
    <location>
        <begin position="1"/>
        <end position="75"/>
    </location>
</feature>
<feature type="compositionally biased region" description="Basic and acidic residues" evidence="1">
    <location>
        <begin position="65"/>
        <end position="75"/>
    </location>
</feature>
<name>A0A2M8WUI2_9MICO</name>
<proteinExistence type="predicted"/>
<dbReference type="OrthoDB" id="5148094at2"/>
<evidence type="ECO:0000313" key="3">
    <source>
        <dbReference type="Proteomes" id="UP000231586"/>
    </source>
</evidence>
<keyword evidence="3" id="KW-1185">Reference proteome</keyword>
<evidence type="ECO:0000313" key="2">
    <source>
        <dbReference type="EMBL" id="PJI94583.1"/>
    </source>
</evidence>
<protein>
    <submittedName>
        <fullName evidence="2">Uncharacterized protein</fullName>
    </submittedName>
</protein>
<dbReference type="Proteomes" id="UP000231586">
    <property type="component" value="Unassembled WGS sequence"/>
</dbReference>
<dbReference type="EMBL" id="PGTZ01000006">
    <property type="protein sequence ID" value="PJI94583.1"/>
    <property type="molecule type" value="Genomic_DNA"/>
</dbReference>